<evidence type="ECO:0000313" key="1">
    <source>
        <dbReference type="EMBL" id="QQP42027.1"/>
    </source>
</evidence>
<reference evidence="2" key="1">
    <citation type="submission" date="2021-01" db="EMBL/GenBank/DDBJ databases">
        <title>Caligus Genome Assembly.</title>
        <authorList>
            <person name="Gallardo-Escarate C."/>
        </authorList>
    </citation>
    <scope>NUCLEOTIDE SEQUENCE [LARGE SCALE GENOMIC DNA]</scope>
</reference>
<dbReference type="Proteomes" id="UP000595437">
    <property type="component" value="Chromosome 11"/>
</dbReference>
<gene>
    <name evidence="1" type="ORF">FKW44_016567</name>
</gene>
<dbReference type="EMBL" id="CP045900">
    <property type="protein sequence ID" value="QQP42027.1"/>
    <property type="molecule type" value="Genomic_DNA"/>
</dbReference>
<keyword evidence="2" id="KW-1185">Reference proteome</keyword>
<dbReference type="AlphaFoldDB" id="A0A7T8K0I2"/>
<organism evidence="1 2">
    <name type="scientific">Caligus rogercresseyi</name>
    <name type="common">Sea louse</name>
    <dbReference type="NCBI Taxonomy" id="217165"/>
    <lineage>
        <taxon>Eukaryota</taxon>
        <taxon>Metazoa</taxon>
        <taxon>Ecdysozoa</taxon>
        <taxon>Arthropoda</taxon>
        <taxon>Crustacea</taxon>
        <taxon>Multicrustacea</taxon>
        <taxon>Hexanauplia</taxon>
        <taxon>Copepoda</taxon>
        <taxon>Siphonostomatoida</taxon>
        <taxon>Caligidae</taxon>
        <taxon>Caligus</taxon>
    </lineage>
</organism>
<accession>A0A7T8K0I2</accession>
<name>A0A7T8K0I2_CALRO</name>
<protein>
    <submittedName>
        <fullName evidence="1">Uncharacterized protein</fullName>
    </submittedName>
</protein>
<feature type="non-terminal residue" evidence="1">
    <location>
        <position position="83"/>
    </location>
</feature>
<sequence>MKESQLDTRQDLALILESVNRKEGPRRRTTIEREEHEAEIRLLREKYEAELYSQKQCYSQQVSQKIHDLNDSKRRLSEVMDEY</sequence>
<proteinExistence type="predicted"/>
<evidence type="ECO:0000313" key="2">
    <source>
        <dbReference type="Proteomes" id="UP000595437"/>
    </source>
</evidence>